<dbReference type="GO" id="GO:0006660">
    <property type="term" value="P:phosphatidylserine catabolic process"/>
    <property type="evidence" value="ECO:0007669"/>
    <property type="project" value="TreeGrafter"/>
</dbReference>
<keyword evidence="1" id="KW-0812">Transmembrane</keyword>
<evidence type="ECO:0000313" key="6">
    <source>
        <dbReference type="EMBL" id="CAF1923250.1"/>
    </source>
</evidence>
<comment type="caution">
    <text evidence="6">The sequence shown here is derived from an EMBL/GenBank/DDBJ whole genome shotgun (WGS) entry which is preliminary data.</text>
</comment>
<dbReference type="PANTHER" id="PTHR12277">
    <property type="entry name" value="ALPHA/BETA HYDROLASE DOMAIN-CONTAINING PROTEIN"/>
    <property type="match status" value="1"/>
</dbReference>
<dbReference type="Gene3D" id="3.40.50.1820">
    <property type="entry name" value="alpha/beta hydrolase"/>
    <property type="match status" value="1"/>
</dbReference>
<evidence type="ECO:0000313" key="8">
    <source>
        <dbReference type="Proteomes" id="UP000663824"/>
    </source>
</evidence>
<keyword evidence="1" id="KW-0472">Membrane</keyword>
<dbReference type="InterPro" id="IPR054518">
    <property type="entry name" value="ABHD16_N"/>
</dbReference>
<sequence>MQLFMLWKCIFGPKLHQTYPFAVPPPATRADRQPDHIYVKNIVEMVSDKVLFMLRMFIEILRTVWPLYLLYSYYRGTLTFANSVSFVRVTSFFIIVPIYFMILRGIGRFVNPVYTKFINDFSEITYDSTKEARQKFLTKYDFSLSHWKPDYTIESYSLRKLPSISTTKTDLIKQTEVTLIERVLHYPFLLLGYVCVNVFGRRLMFPGSLEILRLMLHRALLDGRSNLIVSYHAKRHIIRTADGNHIDTIFVDARSTTDIQTLVITCEGNAGFYEVGSMMTPIEAGFSVLGWNRPGFGESSGYPGALSEVNAIDAVMRYAIEKLSFPVNNIVIFAWSIGGYAANWAAVNYPNIRGLVLDAIFDDVLPLAQRRMPRFISKLVEKTIRNYLNLNNIQLIKRYNGPFYLVRRTFDEMMNIIPGKVSTNCANEILFSILPCRYPFIYNDDQILTLMKRYICFNKLKKRNLFDRYCSDTDALKRQCERYRIEHPILSYPCNFGKTFSINERQSFAIYLVDQYLVDFDSQHCTPLPATLFCLPTRCV</sequence>
<dbReference type="EMBL" id="CAJNRE010000174">
    <property type="protein sequence ID" value="CAF1923250.1"/>
    <property type="molecule type" value="Genomic_DNA"/>
</dbReference>
<evidence type="ECO:0000313" key="5">
    <source>
        <dbReference type="EMBL" id="CAF1673780.1"/>
    </source>
</evidence>
<dbReference type="GO" id="GO:0012505">
    <property type="term" value="C:endomembrane system"/>
    <property type="evidence" value="ECO:0007669"/>
    <property type="project" value="TreeGrafter"/>
</dbReference>
<evidence type="ECO:0000313" key="7">
    <source>
        <dbReference type="EMBL" id="CAF4065491.1"/>
    </source>
</evidence>
<dbReference type="OrthoDB" id="6412627at2759"/>
<accession>A0A816KJX7</accession>
<evidence type="ECO:0000256" key="1">
    <source>
        <dbReference type="SAM" id="Phobius"/>
    </source>
</evidence>
<name>A0A816KJX7_9BILA</name>
<dbReference type="AlphaFoldDB" id="A0A816KJX7"/>
<keyword evidence="1" id="KW-1133">Transmembrane helix</keyword>
<dbReference type="SUPFAM" id="SSF53474">
    <property type="entry name" value="alpha/beta-Hydrolases"/>
    <property type="match status" value="1"/>
</dbReference>
<organism evidence="6 8">
    <name type="scientific">Rotaria magnacalcarata</name>
    <dbReference type="NCBI Taxonomy" id="392030"/>
    <lineage>
        <taxon>Eukaryota</taxon>
        <taxon>Metazoa</taxon>
        <taxon>Spiralia</taxon>
        <taxon>Gnathifera</taxon>
        <taxon>Rotifera</taxon>
        <taxon>Eurotatoria</taxon>
        <taxon>Bdelloidea</taxon>
        <taxon>Philodinida</taxon>
        <taxon>Philodinidae</taxon>
        <taxon>Rotaria</taxon>
    </lineage>
</organism>
<evidence type="ECO:0000313" key="4">
    <source>
        <dbReference type="EMBL" id="CAF1601221.1"/>
    </source>
</evidence>
<evidence type="ECO:0000259" key="3">
    <source>
        <dbReference type="Pfam" id="PF22990"/>
    </source>
</evidence>
<feature type="domain" description="AB hydrolase-1" evidence="2">
    <location>
        <begin position="262"/>
        <end position="386"/>
    </location>
</feature>
<dbReference type="Proteomes" id="UP000676336">
    <property type="component" value="Unassembled WGS sequence"/>
</dbReference>
<dbReference type="GO" id="GO:0047372">
    <property type="term" value="F:monoacylglycerol lipase activity"/>
    <property type="evidence" value="ECO:0007669"/>
    <property type="project" value="TreeGrafter"/>
</dbReference>
<dbReference type="EMBL" id="CAJNOV010017180">
    <property type="protein sequence ID" value="CAF1601221.1"/>
    <property type="molecule type" value="Genomic_DNA"/>
</dbReference>
<reference evidence="6" key="1">
    <citation type="submission" date="2021-02" db="EMBL/GenBank/DDBJ databases">
        <authorList>
            <person name="Nowell W R."/>
        </authorList>
    </citation>
    <scope>NUCLEOTIDE SEQUENCE</scope>
</reference>
<dbReference type="GO" id="GO:0052651">
    <property type="term" value="P:monoacylglycerol catabolic process"/>
    <property type="evidence" value="ECO:0007669"/>
    <property type="project" value="TreeGrafter"/>
</dbReference>
<gene>
    <name evidence="4" type="ORF">CJN711_LOCUS35219</name>
    <name evidence="5" type="ORF">KQP761_LOCUS34860</name>
    <name evidence="6" type="ORF">MBJ925_LOCUS2757</name>
    <name evidence="7" type="ORF">SMN809_LOCUS15440</name>
</gene>
<dbReference type="EMBL" id="CAJOBI010006637">
    <property type="protein sequence ID" value="CAF4065491.1"/>
    <property type="molecule type" value="Genomic_DNA"/>
</dbReference>
<dbReference type="GO" id="GO:0004620">
    <property type="term" value="F:phospholipase activity"/>
    <property type="evidence" value="ECO:0007669"/>
    <property type="project" value="TreeGrafter"/>
</dbReference>
<evidence type="ECO:0000259" key="2">
    <source>
        <dbReference type="Pfam" id="PF00561"/>
    </source>
</evidence>
<dbReference type="Pfam" id="PF00561">
    <property type="entry name" value="Abhydrolase_1"/>
    <property type="match status" value="1"/>
</dbReference>
<feature type="transmembrane region" description="Helical" evidence="1">
    <location>
        <begin position="50"/>
        <end position="74"/>
    </location>
</feature>
<dbReference type="EMBL" id="CAJNOW010019603">
    <property type="protein sequence ID" value="CAF1673780.1"/>
    <property type="molecule type" value="Genomic_DNA"/>
</dbReference>
<protein>
    <recommendedName>
        <fullName evidence="9">AB hydrolase-1 domain-containing protein</fullName>
    </recommendedName>
</protein>
<proteinExistence type="predicted"/>
<evidence type="ECO:0008006" key="9">
    <source>
        <dbReference type="Google" id="ProtNLM"/>
    </source>
</evidence>
<dbReference type="Pfam" id="PF22990">
    <property type="entry name" value="ABHD16_N"/>
    <property type="match status" value="1"/>
</dbReference>
<dbReference type="InterPro" id="IPR000073">
    <property type="entry name" value="AB_hydrolase_1"/>
</dbReference>
<dbReference type="Proteomes" id="UP000663834">
    <property type="component" value="Unassembled WGS sequence"/>
</dbReference>
<dbReference type="Proteomes" id="UP000663855">
    <property type="component" value="Unassembled WGS sequence"/>
</dbReference>
<dbReference type="Proteomes" id="UP000663824">
    <property type="component" value="Unassembled WGS sequence"/>
</dbReference>
<dbReference type="PANTHER" id="PTHR12277:SF72">
    <property type="entry name" value="BAT5L PROTEIN"/>
    <property type="match status" value="1"/>
</dbReference>
<dbReference type="InterPro" id="IPR029058">
    <property type="entry name" value="AB_hydrolase_fold"/>
</dbReference>
<feature type="domain" description="Phosphatidylserine Lipase ABHD16 N-terminal" evidence="3">
    <location>
        <begin position="5"/>
        <end position="143"/>
    </location>
</feature>
<feature type="transmembrane region" description="Helical" evidence="1">
    <location>
        <begin position="86"/>
        <end position="106"/>
    </location>
</feature>